<dbReference type="SUPFAM" id="SSF51905">
    <property type="entry name" value="FAD/NAD(P)-binding domain"/>
    <property type="match status" value="2"/>
</dbReference>
<dbReference type="Gene3D" id="3.50.50.60">
    <property type="entry name" value="FAD/NAD(P)-binding domain"/>
    <property type="match status" value="1"/>
</dbReference>
<accession>A0A9W9I9S3</accession>
<dbReference type="EMBL" id="JAPQKO010000003">
    <property type="protein sequence ID" value="KAJ5171723.1"/>
    <property type="molecule type" value="Genomic_DNA"/>
</dbReference>
<evidence type="ECO:0000256" key="1">
    <source>
        <dbReference type="ARBA" id="ARBA00023002"/>
    </source>
</evidence>
<evidence type="ECO:0000313" key="3">
    <source>
        <dbReference type="Proteomes" id="UP001146351"/>
    </source>
</evidence>
<dbReference type="InterPro" id="IPR036188">
    <property type="entry name" value="FAD/NAD-bd_sf"/>
</dbReference>
<dbReference type="InterPro" id="IPR050982">
    <property type="entry name" value="Auxin_biosynth/cation_transpt"/>
</dbReference>
<dbReference type="PANTHER" id="PTHR43539:SF78">
    <property type="entry name" value="FLAVIN-CONTAINING MONOOXYGENASE"/>
    <property type="match status" value="1"/>
</dbReference>
<dbReference type="Proteomes" id="UP001146351">
    <property type="component" value="Unassembled WGS sequence"/>
</dbReference>
<protein>
    <recommendedName>
        <fullName evidence="4">FAD/NAD(P)-binding domain-containing protein</fullName>
    </recommendedName>
</protein>
<dbReference type="AlphaFoldDB" id="A0A9W9I9S3"/>
<keyword evidence="1" id="KW-0560">Oxidoreductase</keyword>
<dbReference type="OrthoDB" id="66881at2759"/>
<dbReference type="GO" id="GO:0004497">
    <property type="term" value="F:monooxygenase activity"/>
    <property type="evidence" value="ECO:0007669"/>
    <property type="project" value="TreeGrafter"/>
</dbReference>
<sequence>MYPYMPVLPGVETATFPIRHNNDIHDTTQLPTSDIVVIGAGPSAMDIVQEACVTHKATNVHLVARSAHWGAPDMWWPWLWRLGWTELHLFRVLCRILPLFYVDTIMHLIHLFWAIFHGVPEWRPPHSDPASSKVGYILRTHLVLPYKKGQFKIHNNCGVKLIDGDKVVLSNGTVVHPQMLVAATGWSTDSSYLPGGSKAGEYDSLAAADAPRPLYLRFYDQEYPGIFYISTAAGFITYTENAAFLSQAVNQILRGTWAPPSAEEIQRNLKDVVLHHICLPGLLQEDLEQAGFKDLRGKDVR</sequence>
<reference evidence="2" key="2">
    <citation type="journal article" date="2023" name="IMA Fungus">
        <title>Comparative genomic study of the Penicillium genus elucidates a diverse pangenome and 15 lateral gene transfer events.</title>
        <authorList>
            <person name="Petersen C."/>
            <person name="Sorensen T."/>
            <person name="Nielsen M.R."/>
            <person name="Sondergaard T.E."/>
            <person name="Sorensen J.L."/>
            <person name="Fitzpatrick D.A."/>
            <person name="Frisvad J.C."/>
            <person name="Nielsen K.L."/>
        </authorList>
    </citation>
    <scope>NUCLEOTIDE SEQUENCE</scope>
    <source>
        <strain evidence="2">IBT 21917</strain>
    </source>
</reference>
<dbReference type="PANTHER" id="PTHR43539">
    <property type="entry name" value="FLAVIN-BINDING MONOOXYGENASE-LIKE PROTEIN (AFU_ORTHOLOGUE AFUA_4G09220)"/>
    <property type="match status" value="1"/>
</dbReference>
<dbReference type="GO" id="GO:0050660">
    <property type="term" value="F:flavin adenine dinucleotide binding"/>
    <property type="evidence" value="ECO:0007669"/>
    <property type="project" value="TreeGrafter"/>
</dbReference>
<evidence type="ECO:0008006" key="4">
    <source>
        <dbReference type="Google" id="ProtNLM"/>
    </source>
</evidence>
<gene>
    <name evidence="2" type="ORF">N7492_004316</name>
</gene>
<keyword evidence="3" id="KW-1185">Reference proteome</keyword>
<name>A0A9W9I9S3_9EURO</name>
<organism evidence="2 3">
    <name type="scientific">Penicillium capsulatum</name>
    <dbReference type="NCBI Taxonomy" id="69766"/>
    <lineage>
        <taxon>Eukaryota</taxon>
        <taxon>Fungi</taxon>
        <taxon>Dikarya</taxon>
        <taxon>Ascomycota</taxon>
        <taxon>Pezizomycotina</taxon>
        <taxon>Eurotiomycetes</taxon>
        <taxon>Eurotiomycetidae</taxon>
        <taxon>Eurotiales</taxon>
        <taxon>Aspergillaceae</taxon>
        <taxon>Penicillium</taxon>
    </lineage>
</organism>
<evidence type="ECO:0000313" key="2">
    <source>
        <dbReference type="EMBL" id="KAJ5171723.1"/>
    </source>
</evidence>
<comment type="caution">
    <text evidence="2">The sequence shown here is derived from an EMBL/GenBank/DDBJ whole genome shotgun (WGS) entry which is preliminary data.</text>
</comment>
<reference evidence="2" key="1">
    <citation type="submission" date="2022-11" db="EMBL/GenBank/DDBJ databases">
        <authorList>
            <person name="Petersen C."/>
        </authorList>
    </citation>
    <scope>NUCLEOTIDE SEQUENCE</scope>
    <source>
        <strain evidence="2">IBT 21917</strain>
    </source>
</reference>
<proteinExistence type="predicted"/>